<keyword evidence="3" id="KW-1185">Reference proteome</keyword>
<name>A0A318HR56_9BACT</name>
<accession>A0A318HR56</accession>
<dbReference type="SUPFAM" id="SSF53448">
    <property type="entry name" value="Nucleotide-diphospho-sugar transferases"/>
    <property type="match status" value="1"/>
</dbReference>
<gene>
    <name evidence="2" type="ORF">EJ73_02120</name>
</gene>
<evidence type="ECO:0000313" key="3">
    <source>
        <dbReference type="Proteomes" id="UP000248314"/>
    </source>
</evidence>
<reference evidence="2 3" key="1">
    <citation type="submission" date="2018-05" db="EMBL/GenBank/DDBJ databases">
        <title>Genomic Encyclopedia of Type Strains, Phase I: the one thousand microbial genomes (KMG-I) project.</title>
        <authorList>
            <person name="Kyrpides N."/>
        </authorList>
    </citation>
    <scope>NUCLEOTIDE SEQUENCE [LARGE SCALE GENOMIC DNA]</scope>
    <source>
        <strain evidence="2 3">DSM 15611</strain>
    </source>
</reference>
<dbReference type="EMBL" id="QJJX01000028">
    <property type="protein sequence ID" value="PXX20868.1"/>
    <property type="molecule type" value="Genomic_DNA"/>
</dbReference>
<dbReference type="AlphaFoldDB" id="A0A318HR56"/>
<dbReference type="STRING" id="1122991.GCA_000613445_01116"/>
<feature type="domain" description="Glycosyltransferase 2-like" evidence="1">
    <location>
        <begin position="7"/>
        <end position="122"/>
    </location>
</feature>
<evidence type="ECO:0000259" key="1">
    <source>
        <dbReference type="Pfam" id="PF00535"/>
    </source>
</evidence>
<dbReference type="Pfam" id="PF00535">
    <property type="entry name" value="Glycos_transf_2"/>
    <property type="match status" value="1"/>
</dbReference>
<dbReference type="GO" id="GO:0016758">
    <property type="term" value="F:hexosyltransferase activity"/>
    <property type="evidence" value="ECO:0007669"/>
    <property type="project" value="UniProtKB-ARBA"/>
</dbReference>
<organism evidence="2 3">
    <name type="scientific">Hoylesella shahii DSM 15611 = JCM 12083</name>
    <dbReference type="NCBI Taxonomy" id="1122991"/>
    <lineage>
        <taxon>Bacteria</taxon>
        <taxon>Pseudomonadati</taxon>
        <taxon>Bacteroidota</taxon>
        <taxon>Bacteroidia</taxon>
        <taxon>Bacteroidales</taxon>
        <taxon>Prevotellaceae</taxon>
        <taxon>Hoylesella</taxon>
    </lineage>
</organism>
<protein>
    <submittedName>
        <fullName evidence="2">Glycosyl transferase family 2</fullName>
    </submittedName>
</protein>
<dbReference type="PANTHER" id="PTHR22916">
    <property type="entry name" value="GLYCOSYLTRANSFERASE"/>
    <property type="match status" value="1"/>
</dbReference>
<dbReference type="CDD" id="cd00761">
    <property type="entry name" value="Glyco_tranf_GTA_type"/>
    <property type="match status" value="1"/>
</dbReference>
<dbReference type="Proteomes" id="UP000248314">
    <property type="component" value="Unassembled WGS sequence"/>
</dbReference>
<dbReference type="PANTHER" id="PTHR22916:SF3">
    <property type="entry name" value="UDP-GLCNAC:BETAGAL BETA-1,3-N-ACETYLGLUCOSAMINYLTRANSFERASE-LIKE PROTEIN 1"/>
    <property type="match status" value="1"/>
</dbReference>
<dbReference type="InterPro" id="IPR029044">
    <property type="entry name" value="Nucleotide-diphossugar_trans"/>
</dbReference>
<comment type="caution">
    <text evidence="2">The sequence shown here is derived from an EMBL/GenBank/DDBJ whole genome shotgun (WGS) entry which is preliminary data.</text>
</comment>
<evidence type="ECO:0000313" key="2">
    <source>
        <dbReference type="EMBL" id="PXX20868.1"/>
    </source>
</evidence>
<keyword evidence="2" id="KW-0808">Transferase</keyword>
<dbReference type="Gene3D" id="3.90.550.10">
    <property type="entry name" value="Spore Coat Polysaccharide Biosynthesis Protein SpsA, Chain A"/>
    <property type="match status" value="1"/>
</dbReference>
<proteinExistence type="predicted"/>
<dbReference type="InterPro" id="IPR001173">
    <property type="entry name" value="Glyco_trans_2-like"/>
</dbReference>
<sequence>MNIKLTLFTPTYNRAHLLERLYSSIKKQTYHHFEWLIVDDGSTDNTSEVVKTFIEEGIITIKYVFKRNGGKHRAINEGVQQAQGELFFIADSDDMLPPDALKRVVEVYQQIKDDKNFGGVAGVDAYPDGRIVGSGLPTPTLDCNSIEIRSKYHVLGDLSEVFRTEVMKEFPFPEIDDEKFCPEVLIWNRIARKYKLRYFNEPIYIAEYQDGGLTARIVEIRMKSPIASTTCYAEMLSLDIPFKDKLKAAVNYWRFRLCCKKGKPAPNIGWMWMCVWPLGWLMHVKDLRLVK</sequence>